<organism evidence="2 3">
    <name type="scientific">Citrus x changshan-huyou</name>
    <dbReference type="NCBI Taxonomy" id="2935761"/>
    <lineage>
        <taxon>Eukaryota</taxon>
        <taxon>Viridiplantae</taxon>
        <taxon>Streptophyta</taxon>
        <taxon>Embryophyta</taxon>
        <taxon>Tracheophyta</taxon>
        <taxon>Spermatophyta</taxon>
        <taxon>Magnoliopsida</taxon>
        <taxon>eudicotyledons</taxon>
        <taxon>Gunneridae</taxon>
        <taxon>Pentapetalae</taxon>
        <taxon>rosids</taxon>
        <taxon>malvids</taxon>
        <taxon>Sapindales</taxon>
        <taxon>Rutaceae</taxon>
        <taxon>Aurantioideae</taxon>
        <taxon>Citrus</taxon>
    </lineage>
</organism>
<sequence length="171" mass="18462">MTSPSTSGVSAITWGFPKTPADSPLNGRPSASRNTHHSKPTLSSRHVHQLSSTSSVSPASNLPESKNLSQLPQIHPHQPHSSSLRPPTDPTHLHMADEHLSSLPRSQQPPFAHQPSSISYNRACTLWYEPPPYNPAAFTSPSHSSHVDMASPNPPNTALHSCSQPPANYKP</sequence>
<name>A0AAP0QES8_9ROSI</name>
<evidence type="ECO:0000313" key="3">
    <source>
        <dbReference type="Proteomes" id="UP001428341"/>
    </source>
</evidence>
<feature type="compositionally biased region" description="Polar residues" evidence="1">
    <location>
        <begin position="103"/>
        <end position="116"/>
    </location>
</feature>
<protein>
    <submittedName>
        <fullName evidence="2">Uncharacterized protein</fullName>
    </submittedName>
</protein>
<feature type="compositionally biased region" description="Basic and acidic residues" evidence="1">
    <location>
        <begin position="91"/>
        <end position="100"/>
    </location>
</feature>
<feature type="compositionally biased region" description="Polar residues" evidence="1">
    <location>
        <begin position="156"/>
        <end position="171"/>
    </location>
</feature>
<gene>
    <name evidence="2" type="ORF">WN944_026683</name>
</gene>
<feature type="region of interest" description="Disordered" evidence="1">
    <location>
        <begin position="135"/>
        <end position="171"/>
    </location>
</feature>
<feature type="region of interest" description="Disordered" evidence="1">
    <location>
        <begin position="1"/>
        <end position="116"/>
    </location>
</feature>
<dbReference type="Proteomes" id="UP001428341">
    <property type="component" value="Unassembled WGS sequence"/>
</dbReference>
<evidence type="ECO:0000256" key="1">
    <source>
        <dbReference type="SAM" id="MobiDB-lite"/>
    </source>
</evidence>
<comment type="caution">
    <text evidence="2">The sequence shown here is derived from an EMBL/GenBank/DDBJ whole genome shotgun (WGS) entry which is preliminary data.</text>
</comment>
<dbReference type="EMBL" id="JBCGBO010000024">
    <property type="protein sequence ID" value="KAK9183530.1"/>
    <property type="molecule type" value="Genomic_DNA"/>
</dbReference>
<proteinExistence type="predicted"/>
<dbReference type="AlphaFoldDB" id="A0AAP0QES8"/>
<keyword evidence="3" id="KW-1185">Reference proteome</keyword>
<accession>A0AAP0QES8</accession>
<reference evidence="2 3" key="1">
    <citation type="submission" date="2024-05" db="EMBL/GenBank/DDBJ databases">
        <title>Haplotype-resolved chromosome-level genome assembly of Huyou (Citrus changshanensis).</title>
        <authorList>
            <person name="Miao C."/>
            <person name="Chen W."/>
            <person name="Wu Y."/>
            <person name="Wang L."/>
            <person name="Zhao S."/>
            <person name="Grierson D."/>
            <person name="Xu C."/>
            <person name="Chen K."/>
        </authorList>
    </citation>
    <scope>NUCLEOTIDE SEQUENCE [LARGE SCALE GENOMIC DNA]</scope>
    <source>
        <strain evidence="2">01-14</strain>
        <tissue evidence="2">Leaf</tissue>
    </source>
</reference>
<feature type="compositionally biased region" description="Polar residues" evidence="1">
    <location>
        <begin position="40"/>
        <end position="72"/>
    </location>
</feature>
<feature type="compositionally biased region" description="Polar residues" evidence="1">
    <location>
        <begin position="1"/>
        <end position="10"/>
    </location>
</feature>
<evidence type="ECO:0000313" key="2">
    <source>
        <dbReference type="EMBL" id="KAK9183530.1"/>
    </source>
</evidence>